<feature type="domain" description="N-acetyltransferase" evidence="1">
    <location>
        <begin position="16"/>
        <end position="154"/>
    </location>
</feature>
<dbReference type="Gene3D" id="3.40.630.30">
    <property type="match status" value="1"/>
</dbReference>
<accession>A0AA40D6E0</accession>
<dbReference type="Gene3D" id="3.40.630.90">
    <property type="match status" value="1"/>
</dbReference>
<dbReference type="InterPro" id="IPR052729">
    <property type="entry name" value="Acyl/Acetyltrans_Enzymes"/>
</dbReference>
<comment type="caution">
    <text evidence="2">The sequence shown here is derived from an EMBL/GenBank/DDBJ whole genome shotgun (WGS) entry which is preliminary data.</text>
</comment>
<evidence type="ECO:0000259" key="1">
    <source>
        <dbReference type="PROSITE" id="PS51186"/>
    </source>
</evidence>
<dbReference type="Pfam" id="PF00583">
    <property type="entry name" value="Acetyltransf_1"/>
    <property type="match status" value="1"/>
</dbReference>
<dbReference type="InterPro" id="IPR016181">
    <property type="entry name" value="Acyl_CoA_acyltransferase"/>
</dbReference>
<evidence type="ECO:0000313" key="2">
    <source>
        <dbReference type="EMBL" id="KAK0664797.1"/>
    </source>
</evidence>
<dbReference type="PANTHER" id="PTHR47237">
    <property type="entry name" value="SLL0310 PROTEIN"/>
    <property type="match status" value="1"/>
</dbReference>
<dbReference type="Proteomes" id="UP001175001">
    <property type="component" value="Unassembled WGS sequence"/>
</dbReference>
<protein>
    <recommendedName>
        <fullName evidence="1">N-acetyltransferase domain-containing protein</fullName>
    </recommendedName>
</protein>
<name>A0AA40D6E0_9PEZI</name>
<dbReference type="EMBL" id="JAUJDW010000001">
    <property type="protein sequence ID" value="KAK0664797.1"/>
    <property type="molecule type" value="Genomic_DNA"/>
</dbReference>
<gene>
    <name evidence="2" type="ORF">DIS24_g148</name>
</gene>
<evidence type="ECO:0000313" key="3">
    <source>
        <dbReference type="Proteomes" id="UP001175001"/>
    </source>
</evidence>
<reference evidence="2" key="1">
    <citation type="submission" date="2023-06" db="EMBL/GenBank/DDBJ databases">
        <title>Multi-omics analyses reveal the molecular pathogenesis toolkit of Lasiodiplodia hormozganensis, a cross-kingdom pathogen.</title>
        <authorList>
            <person name="Felix C."/>
            <person name="Meneses R."/>
            <person name="Goncalves M.F.M."/>
            <person name="Tilleman L."/>
            <person name="Duarte A.S."/>
            <person name="Jorrin-Novo J.V."/>
            <person name="Van De Peer Y."/>
            <person name="Deforce D."/>
            <person name="Van Nieuwerburgh F."/>
            <person name="Esteves A.C."/>
            <person name="Alves A."/>
        </authorList>
    </citation>
    <scope>NUCLEOTIDE SEQUENCE</scope>
    <source>
        <strain evidence="2">CBS 339.90</strain>
    </source>
</reference>
<dbReference type="GO" id="GO:0016747">
    <property type="term" value="F:acyltransferase activity, transferring groups other than amino-acyl groups"/>
    <property type="evidence" value="ECO:0007669"/>
    <property type="project" value="InterPro"/>
</dbReference>
<dbReference type="Pfam" id="PF18014">
    <property type="entry name" value="Acetyltransf_18"/>
    <property type="match status" value="1"/>
</dbReference>
<keyword evidence="3" id="KW-1185">Reference proteome</keyword>
<proteinExistence type="predicted"/>
<dbReference type="InterPro" id="IPR000182">
    <property type="entry name" value="GNAT_dom"/>
</dbReference>
<sequence length="340" mass="37092">MVNPSGFSVRPPKSSEEIKSLWWPSMQSLGWNRSDKDHPTHWQSSRGKYIVLTHKEPSSSSSEEEEKAVGIILPITYPNKTGWVGFFVVEEAYRGTGGGGSLLFQAALDEFARQGASCVGLDGVLQQVGTYGRRGFVERGRVKLMVTKKVKELDVVPSSAGAEKGDGDEVSLIKALRDVQPAALVAADEKATGLRRTHLWTKELLVEREDAWGFAAVEEGQGGGGEEEEEEVTGFVLVRSCEHGYRVGPLYAPNRDLAGTLLLRAMQNIKGFGADAAEKSLVAEAWGENPVAVETFEGLGWEYSGMDYARMWLNGEETDAQKKGGVAEREVFAWFDAGEG</sequence>
<dbReference type="PANTHER" id="PTHR47237:SF1">
    <property type="entry name" value="SLL0310 PROTEIN"/>
    <property type="match status" value="1"/>
</dbReference>
<dbReference type="SUPFAM" id="SSF55729">
    <property type="entry name" value="Acyl-CoA N-acyltransferases (Nat)"/>
    <property type="match status" value="1"/>
</dbReference>
<dbReference type="InterPro" id="IPR041496">
    <property type="entry name" value="YitH/HolE_GNAT"/>
</dbReference>
<organism evidence="2 3">
    <name type="scientific">Lasiodiplodia hormozganensis</name>
    <dbReference type="NCBI Taxonomy" id="869390"/>
    <lineage>
        <taxon>Eukaryota</taxon>
        <taxon>Fungi</taxon>
        <taxon>Dikarya</taxon>
        <taxon>Ascomycota</taxon>
        <taxon>Pezizomycotina</taxon>
        <taxon>Dothideomycetes</taxon>
        <taxon>Dothideomycetes incertae sedis</taxon>
        <taxon>Botryosphaeriales</taxon>
        <taxon>Botryosphaeriaceae</taxon>
        <taxon>Lasiodiplodia</taxon>
    </lineage>
</organism>
<dbReference type="PROSITE" id="PS51186">
    <property type="entry name" value="GNAT"/>
    <property type="match status" value="1"/>
</dbReference>
<dbReference type="AlphaFoldDB" id="A0AA40D6E0"/>